<name>A0ABU8SL58_9LACO</name>
<evidence type="ECO:0000313" key="3">
    <source>
        <dbReference type="EMBL" id="MEJ6400609.1"/>
    </source>
</evidence>
<reference evidence="3 4" key="1">
    <citation type="submission" date="2023-10" db="EMBL/GenBank/DDBJ databases">
        <title>Nicoliella lavandulae sp. nov. isolated from Lavandula angustifolia flowers.</title>
        <authorList>
            <person name="Alcantara C."/>
            <person name="Zuniga M."/>
            <person name="Landete J.M."/>
            <person name="Monedero V."/>
        </authorList>
    </citation>
    <scope>NUCLEOTIDE SEQUENCE [LARGE SCALE GENOMIC DNA]</scope>
    <source>
        <strain evidence="3 4">Es01</strain>
    </source>
</reference>
<evidence type="ECO:0000259" key="2">
    <source>
        <dbReference type="Pfam" id="PF17881"/>
    </source>
</evidence>
<dbReference type="EMBL" id="JAWMWH010000001">
    <property type="protein sequence ID" value="MEJ6400609.1"/>
    <property type="molecule type" value="Genomic_DNA"/>
</dbReference>
<sequence>MQRELLRHQQRRKFRRIIYAIVALLIIIFCILIFRAQRPMSRAKGQSIDIAKKAAGIQNVNKFYMSALNRTYYTVQGTNNRNASLYVIINKDDGKTTVLKANQGISETDAINKVKQDGQAKKVLNAAPSIFNNKPVWIVSYLNHSNKLCYETLNYANGRSIQLISNV</sequence>
<keyword evidence="1" id="KW-1133">Transmembrane helix</keyword>
<keyword evidence="1" id="KW-0472">Membrane</keyword>
<protein>
    <submittedName>
        <fullName evidence="3">DUF5590 domain-containing protein</fullName>
    </submittedName>
</protein>
<feature type="domain" description="Cell wall elongation regulator TseB-like" evidence="2">
    <location>
        <begin position="46"/>
        <end position="90"/>
    </location>
</feature>
<keyword evidence="1" id="KW-0812">Transmembrane</keyword>
<evidence type="ECO:0000313" key="4">
    <source>
        <dbReference type="Proteomes" id="UP001370590"/>
    </source>
</evidence>
<keyword evidence="4" id="KW-1185">Reference proteome</keyword>
<evidence type="ECO:0000256" key="1">
    <source>
        <dbReference type="SAM" id="Phobius"/>
    </source>
</evidence>
<organism evidence="3 4">
    <name type="scientific">Nicoliella lavandulae</name>
    <dbReference type="NCBI Taxonomy" id="3082954"/>
    <lineage>
        <taxon>Bacteria</taxon>
        <taxon>Bacillati</taxon>
        <taxon>Bacillota</taxon>
        <taxon>Bacilli</taxon>
        <taxon>Lactobacillales</taxon>
        <taxon>Lactobacillaceae</taxon>
        <taxon>Nicoliella</taxon>
    </lineage>
</organism>
<dbReference type="InterPro" id="IPR041401">
    <property type="entry name" value="TseB-like_dom"/>
</dbReference>
<proteinExistence type="predicted"/>
<dbReference type="Pfam" id="PF17881">
    <property type="entry name" value="TseB"/>
    <property type="match status" value="1"/>
</dbReference>
<dbReference type="RefSeq" id="WP_339960415.1">
    <property type="nucleotide sequence ID" value="NZ_JAWMWH010000001.1"/>
</dbReference>
<gene>
    <name evidence="3" type="ORF">R4146_05480</name>
</gene>
<dbReference type="Gene3D" id="3.10.450.40">
    <property type="match status" value="2"/>
</dbReference>
<accession>A0ABU8SL58</accession>
<dbReference type="Proteomes" id="UP001370590">
    <property type="component" value="Unassembled WGS sequence"/>
</dbReference>
<dbReference type="SUPFAM" id="SSF54403">
    <property type="entry name" value="Cystatin/monellin"/>
    <property type="match status" value="2"/>
</dbReference>
<feature type="transmembrane region" description="Helical" evidence="1">
    <location>
        <begin position="16"/>
        <end position="34"/>
    </location>
</feature>
<comment type="caution">
    <text evidence="3">The sequence shown here is derived from an EMBL/GenBank/DDBJ whole genome shotgun (WGS) entry which is preliminary data.</text>
</comment>
<dbReference type="InterPro" id="IPR046350">
    <property type="entry name" value="Cystatin_sf"/>
</dbReference>